<dbReference type="PANTHER" id="PTHR48086">
    <property type="entry name" value="SODIUM/PROLINE SYMPORTER-RELATED"/>
    <property type="match status" value="1"/>
</dbReference>
<feature type="transmembrane region" description="Helical" evidence="14">
    <location>
        <begin position="193"/>
        <end position="214"/>
    </location>
</feature>
<evidence type="ECO:0000313" key="16">
    <source>
        <dbReference type="Proteomes" id="UP000317178"/>
    </source>
</evidence>
<dbReference type="GO" id="GO:0005298">
    <property type="term" value="F:proline:sodium symporter activity"/>
    <property type="evidence" value="ECO:0007669"/>
    <property type="project" value="UniProtKB-UniRule"/>
</dbReference>
<keyword evidence="10 14" id="KW-0472">Membrane</keyword>
<dbReference type="GO" id="GO:0031402">
    <property type="term" value="F:sodium ion binding"/>
    <property type="evidence" value="ECO:0007669"/>
    <property type="project" value="UniProtKB-UniRule"/>
</dbReference>
<evidence type="ECO:0000313" key="15">
    <source>
        <dbReference type="EMBL" id="QDU80139.1"/>
    </source>
</evidence>
<feature type="transmembrane region" description="Helical" evidence="14">
    <location>
        <begin position="234"/>
        <end position="256"/>
    </location>
</feature>
<feature type="transmembrane region" description="Helical" evidence="14">
    <location>
        <begin position="46"/>
        <end position="70"/>
    </location>
</feature>
<feature type="transmembrane region" description="Helical" evidence="14">
    <location>
        <begin position="125"/>
        <end position="153"/>
    </location>
</feature>
<dbReference type="KEGG" id="plon:Pla110_18620"/>
<keyword evidence="16" id="KW-1185">Reference proteome</keyword>
<dbReference type="EMBL" id="CP036281">
    <property type="protein sequence ID" value="QDU80139.1"/>
    <property type="molecule type" value="Genomic_DNA"/>
</dbReference>
<feature type="transmembrane region" description="Helical" evidence="14">
    <location>
        <begin position="76"/>
        <end position="94"/>
    </location>
</feature>
<keyword evidence="11 14" id="KW-0739">Sodium transport</keyword>
<keyword evidence="14" id="KW-0029">Amino-acid transport</keyword>
<evidence type="ECO:0000256" key="1">
    <source>
        <dbReference type="ARBA" id="ARBA00004651"/>
    </source>
</evidence>
<dbReference type="InterPro" id="IPR038377">
    <property type="entry name" value="Na/Glc_symporter_sf"/>
</dbReference>
<evidence type="ECO:0000256" key="5">
    <source>
        <dbReference type="ARBA" id="ARBA00022692"/>
    </source>
</evidence>
<evidence type="ECO:0000256" key="2">
    <source>
        <dbReference type="ARBA" id="ARBA00006434"/>
    </source>
</evidence>
<feature type="transmembrane region" description="Helical" evidence="14">
    <location>
        <begin position="6"/>
        <end position="26"/>
    </location>
</feature>
<dbReference type="AlphaFoldDB" id="A0A518CLP2"/>
<dbReference type="Pfam" id="PF00474">
    <property type="entry name" value="SSF"/>
    <property type="match status" value="1"/>
</dbReference>
<accession>A0A518CLP2</accession>
<feature type="transmembrane region" description="Helical" evidence="14">
    <location>
        <begin position="366"/>
        <end position="385"/>
    </location>
</feature>
<keyword evidence="3 14" id="KW-0813">Transport</keyword>
<dbReference type="InterPro" id="IPR050277">
    <property type="entry name" value="Sodium:Solute_Symporter"/>
</dbReference>
<dbReference type="Gene3D" id="1.20.1730.10">
    <property type="entry name" value="Sodium/glucose cotransporter"/>
    <property type="match status" value="1"/>
</dbReference>
<organism evidence="15 16">
    <name type="scientific">Polystyrenella longa</name>
    <dbReference type="NCBI Taxonomy" id="2528007"/>
    <lineage>
        <taxon>Bacteria</taxon>
        <taxon>Pseudomonadati</taxon>
        <taxon>Planctomycetota</taxon>
        <taxon>Planctomycetia</taxon>
        <taxon>Planctomycetales</taxon>
        <taxon>Planctomycetaceae</taxon>
        <taxon>Polystyrenella</taxon>
    </lineage>
</organism>
<proteinExistence type="inferred from homology"/>
<dbReference type="InterPro" id="IPR011851">
    <property type="entry name" value="Na/Pro_symporter"/>
</dbReference>
<evidence type="ECO:0000256" key="11">
    <source>
        <dbReference type="ARBA" id="ARBA00023201"/>
    </source>
</evidence>
<sequence length="492" mass="52392">MDTNTQIVLVTLIVYKVMLISVGVWASRRTKTESDFFLAGQGLGPWTAGLSYAASTSSAWVLLGFTGFVYSKGLSALWMIPGVWGGYVAVWLFFGRRLREETAEMNHLTLTDYLTAQVSGPMRTLIAMTASVFVVFCFIFYIAAQFGAAAVAFESQFGLATNESVLIGAAVVLTYALLGGFWAVSVTDMLQGLLMAVVAISLPIAALFAAGGPFQLFSTLAESAPEGYLDITGGLSGFLLVGFVLGVWGVGIGAMGQPHLLARLMAVKDEAARMRGFAIALSWGVVVFIGMATLALSGRALVGGDSNGESLFYQLADDLLPPVLAGIVIAAVLSAVMSTVDSILLSASAAVSHDMGMSRLFPDREVLVSRIVMFLIAAVAVWMTLTIESTIFARVLFAWSALGAAFGPIVVMRVLSFEPRGLSILIAMICGFGLTVFFNALGQIEPIGFNRLMTLLVNWAHLPGDPFERVVPWIAPLALLWIGSPPRVIQKA</sequence>
<comment type="similarity">
    <text evidence="2 13">Belongs to the sodium:solute symporter (SSF) (TC 2.A.21) family.</text>
</comment>
<dbReference type="InterPro" id="IPR001734">
    <property type="entry name" value="Na/solute_symporter"/>
</dbReference>
<evidence type="ECO:0000256" key="8">
    <source>
        <dbReference type="ARBA" id="ARBA00023053"/>
    </source>
</evidence>
<keyword evidence="8 14" id="KW-0915">Sodium</keyword>
<dbReference type="GO" id="GO:0015824">
    <property type="term" value="P:proline transport"/>
    <property type="evidence" value="ECO:0007669"/>
    <property type="project" value="UniProtKB-UniRule"/>
</dbReference>
<feature type="transmembrane region" description="Helical" evidence="14">
    <location>
        <begin position="422"/>
        <end position="444"/>
    </location>
</feature>
<dbReference type="CDD" id="cd11475">
    <property type="entry name" value="SLC5sbd_PutP"/>
    <property type="match status" value="1"/>
</dbReference>
<evidence type="ECO:0000256" key="12">
    <source>
        <dbReference type="ARBA" id="ARBA00033708"/>
    </source>
</evidence>
<keyword evidence="5 14" id="KW-0812">Transmembrane</keyword>
<feature type="transmembrane region" description="Helical" evidence="14">
    <location>
        <begin position="391"/>
        <end position="415"/>
    </location>
</feature>
<evidence type="ECO:0000256" key="9">
    <source>
        <dbReference type="ARBA" id="ARBA00023065"/>
    </source>
</evidence>
<dbReference type="OrthoDB" id="9810181at2"/>
<reference evidence="15 16" key="1">
    <citation type="submission" date="2019-02" db="EMBL/GenBank/DDBJ databases">
        <title>Deep-cultivation of Planctomycetes and their phenomic and genomic characterization uncovers novel biology.</title>
        <authorList>
            <person name="Wiegand S."/>
            <person name="Jogler M."/>
            <person name="Boedeker C."/>
            <person name="Pinto D."/>
            <person name="Vollmers J."/>
            <person name="Rivas-Marin E."/>
            <person name="Kohn T."/>
            <person name="Peeters S.H."/>
            <person name="Heuer A."/>
            <person name="Rast P."/>
            <person name="Oberbeckmann S."/>
            <person name="Bunk B."/>
            <person name="Jeske O."/>
            <person name="Meyerdierks A."/>
            <person name="Storesund J.E."/>
            <person name="Kallscheuer N."/>
            <person name="Luecker S."/>
            <person name="Lage O.M."/>
            <person name="Pohl T."/>
            <person name="Merkel B.J."/>
            <person name="Hornburger P."/>
            <person name="Mueller R.-W."/>
            <person name="Bruemmer F."/>
            <person name="Labrenz M."/>
            <person name="Spormann A.M."/>
            <person name="Op den Camp H."/>
            <person name="Overmann J."/>
            <person name="Amann R."/>
            <person name="Jetten M.S.M."/>
            <person name="Mascher T."/>
            <person name="Medema M.H."/>
            <person name="Devos D.P."/>
            <person name="Kaster A.-K."/>
            <person name="Ovreas L."/>
            <person name="Rohde M."/>
            <person name="Galperin M.Y."/>
            <person name="Jogler C."/>
        </authorList>
    </citation>
    <scope>NUCLEOTIDE SEQUENCE [LARGE SCALE GENOMIC DNA]</scope>
    <source>
        <strain evidence="15 16">Pla110</strain>
    </source>
</reference>
<evidence type="ECO:0000256" key="4">
    <source>
        <dbReference type="ARBA" id="ARBA00022475"/>
    </source>
</evidence>
<evidence type="ECO:0000256" key="7">
    <source>
        <dbReference type="ARBA" id="ARBA00022989"/>
    </source>
</evidence>
<feature type="transmembrane region" description="Helical" evidence="14">
    <location>
        <begin position="277"/>
        <end position="302"/>
    </location>
</feature>
<evidence type="ECO:0000256" key="10">
    <source>
        <dbReference type="ARBA" id="ARBA00023136"/>
    </source>
</evidence>
<comment type="subcellular location">
    <subcellularLocation>
        <location evidence="1 14">Cell membrane</location>
        <topology evidence="1 14">Multi-pass membrane protein</topology>
    </subcellularLocation>
</comment>
<gene>
    <name evidence="15" type="primary">putP_1</name>
    <name evidence="15" type="ORF">Pla110_18620</name>
</gene>
<dbReference type="PROSITE" id="PS50283">
    <property type="entry name" value="NA_SOLUT_SYMP_3"/>
    <property type="match status" value="1"/>
</dbReference>
<keyword evidence="6 14" id="KW-0769">Symport</keyword>
<protein>
    <recommendedName>
        <fullName evidence="14">Sodium/proline symporter</fullName>
    </recommendedName>
    <alternativeName>
        <fullName evidence="14">Proline permease</fullName>
    </alternativeName>
</protein>
<keyword evidence="7 14" id="KW-1133">Transmembrane helix</keyword>
<dbReference type="GO" id="GO:0005886">
    <property type="term" value="C:plasma membrane"/>
    <property type="evidence" value="ECO:0007669"/>
    <property type="project" value="UniProtKB-SubCell"/>
</dbReference>
<keyword evidence="9 14" id="KW-0406">Ion transport</keyword>
<comment type="function">
    <text evidence="14">Catalyzes the sodium-dependent uptake of extracellular L-proline.</text>
</comment>
<dbReference type="Proteomes" id="UP000317178">
    <property type="component" value="Chromosome"/>
</dbReference>
<comment type="catalytic activity">
    <reaction evidence="12">
        <text>L-proline(in) + Na(+)(in) = L-proline(out) + Na(+)(out)</text>
        <dbReference type="Rhea" id="RHEA:28967"/>
        <dbReference type="ChEBI" id="CHEBI:29101"/>
        <dbReference type="ChEBI" id="CHEBI:60039"/>
    </reaction>
</comment>
<feature type="transmembrane region" description="Helical" evidence="14">
    <location>
        <begin position="322"/>
        <end position="345"/>
    </location>
</feature>
<evidence type="ECO:0000256" key="14">
    <source>
        <dbReference type="RuleBase" id="RU366012"/>
    </source>
</evidence>
<feature type="transmembrane region" description="Helical" evidence="14">
    <location>
        <begin position="165"/>
        <end position="186"/>
    </location>
</feature>
<dbReference type="RefSeq" id="WP_144995289.1">
    <property type="nucleotide sequence ID" value="NZ_CP036281.1"/>
</dbReference>
<keyword evidence="4 14" id="KW-1003">Cell membrane</keyword>
<dbReference type="PANTHER" id="PTHR48086:SF3">
    <property type="entry name" value="SODIUM_PROLINE SYMPORTER"/>
    <property type="match status" value="1"/>
</dbReference>
<evidence type="ECO:0000256" key="3">
    <source>
        <dbReference type="ARBA" id="ARBA00022448"/>
    </source>
</evidence>
<evidence type="ECO:0000256" key="13">
    <source>
        <dbReference type="RuleBase" id="RU362091"/>
    </source>
</evidence>
<name>A0A518CLP2_9PLAN</name>
<evidence type="ECO:0000256" key="6">
    <source>
        <dbReference type="ARBA" id="ARBA00022847"/>
    </source>
</evidence>